<protein>
    <recommendedName>
        <fullName evidence="11">Isopentenyl-diphosphate delta-isomerase</fullName>
        <shortName evidence="11">IPP isomerase</shortName>
        <ecNumber evidence="11">5.3.3.2</ecNumber>
    </recommendedName>
    <alternativeName>
        <fullName evidence="11">Isopentenyl diphosphate:dimethylallyl diphosphate isomerase</fullName>
    </alternativeName>
    <alternativeName>
        <fullName evidence="11">Isopentenyl pyrophosphate isomerase</fullName>
    </alternativeName>
    <alternativeName>
        <fullName evidence="11">Type 2 isopentenyl diphosphate isomerase</fullName>
        <shortName evidence="11">IDI-2</shortName>
    </alternativeName>
</protein>
<sequence>MSIEARKSDHIKISLEKDVSFKKTTWLEYVELVHQAAPELDPEDVSTETQFLGRRFSHPFIIESMTGGTAEAEKINGNLGEAASVFGVPMGVGSQRAGVVKPETASTFRVARDRGSDAFLIGNIGAVQLVERGVEMAFQAVRMIDANALAIHLNPLQELVQPDGGAKFKNLFKKISLLKRELSVPVILKEIGCGLSKEVVMRGDEAGVDAFDAAGSGGTNWTLIEMLRAEESRAEEKKALAEVFLEWGIPTAASVIEAVSSTSKPVIASGGLRTGLDAAKALALGASMAGFARPVLRPATLSADEVVKKLQQLSKELKTAMYLTGCGSVGDLIDAPKVLMGPLQLWVSQRVSRGSR</sequence>
<dbReference type="Pfam" id="PF01070">
    <property type="entry name" value="FMN_dh"/>
    <property type="match status" value="1"/>
</dbReference>
<evidence type="ECO:0000256" key="2">
    <source>
        <dbReference type="ARBA" id="ARBA00022490"/>
    </source>
</evidence>
<evidence type="ECO:0000256" key="9">
    <source>
        <dbReference type="ARBA" id="ARBA00023235"/>
    </source>
</evidence>
<keyword evidence="4 11" id="KW-0288">FMN</keyword>
<dbReference type="Gene3D" id="3.20.20.70">
    <property type="entry name" value="Aldolase class I"/>
    <property type="match status" value="1"/>
</dbReference>
<dbReference type="HAMAP" id="MF_00354">
    <property type="entry name" value="Idi_2"/>
    <property type="match status" value="1"/>
</dbReference>
<evidence type="ECO:0000256" key="6">
    <source>
        <dbReference type="ARBA" id="ARBA00022842"/>
    </source>
</evidence>
<keyword evidence="2 11" id="KW-0963">Cytoplasm</keyword>
<dbReference type="PANTHER" id="PTHR43665:SF1">
    <property type="entry name" value="ISOPENTENYL-DIPHOSPHATE DELTA-ISOMERASE"/>
    <property type="match status" value="1"/>
</dbReference>
<feature type="binding site" evidence="11">
    <location>
        <position position="189"/>
    </location>
    <ligand>
        <name>FMN</name>
        <dbReference type="ChEBI" id="CHEBI:58210"/>
    </ligand>
</feature>
<dbReference type="InterPro" id="IPR013785">
    <property type="entry name" value="Aldolase_TIM"/>
</dbReference>
<evidence type="ECO:0000256" key="3">
    <source>
        <dbReference type="ARBA" id="ARBA00022630"/>
    </source>
</evidence>
<accession>A0A7J3VT99</accession>
<dbReference type="SUPFAM" id="SSF51395">
    <property type="entry name" value="FMN-linked oxidoreductases"/>
    <property type="match status" value="1"/>
</dbReference>
<evidence type="ECO:0000256" key="5">
    <source>
        <dbReference type="ARBA" id="ARBA00022723"/>
    </source>
</evidence>
<feature type="binding site" evidence="11">
    <location>
        <position position="219"/>
    </location>
    <ligand>
        <name>FMN</name>
        <dbReference type="ChEBI" id="CHEBI:58210"/>
    </ligand>
</feature>
<keyword evidence="3 11" id="KW-0285">Flavoprotein</keyword>
<evidence type="ECO:0000259" key="12">
    <source>
        <dbReference type="Pfam" id="PF01070"/>
    </source>
</evidence>
<dbReference type="PANTHER" id="PTHR43665">
    <property type="entry name" value="ISOPENTENYL-DIPHOSPHATE DELTA-ISOMERASE"/>
    <property type="match status" value="1"/>
</dbReference>
<dbReference type="EC" id="5.3.3.2" evidence="11"/>
<comment type="caution">
    <text evidence="11">Lacks conserved residue(s) required for the propagation of feature annotation.</text>
</comment>
<comment type="similarity">
    <text evidence="11">Belongs to the IPP isomerase type 2 family.</text>
</comment>
<organism evidence="13">
    <name type="scientific">Caldiarchaeum subterraneum</name>
    <dbReference type="NCBI Taxonomy" id="311458"/>
    <lineage>
        <taxon>Archaea</taxon>
        <taxon>Nitrososphaerota</taxon>
        <taxon>Candidatus Caldarchaeales</taxon>
        <taxon>Candidatus Caldarchaeaceae</taxon>
        <taxon>Candidatus Caldarchaeum</taxon>
    </lineage>
</organism>
<evidence type="ECO:0000256" key="7">
    <source>
        <dbReference type="ARBA" id="ARBA00022857"/>
    </source>
</evidence>
<comment type="caution">
    <text evidence="13">The sequence shown here is derived from an EMBL/GenBank/DDBJ whole genome shotgun (WGS) entry which is preliminary data.</text>
</comment>
<dbReference type="GO" id="GO:0016491">
    <property type="term" value="F:oxidoreductase activity"/>
    <property type="evidence" value="ECO:0007669"/>
    <property type="project" value="InterPro"/>
</dbReference>
<evidence type="ECO:0000256" key="10">
    <source>
        <dbReference type="ARBA" id="ARBA00025810"/>
    </source>
</evidence>
<feature type="binding site" evidence="11">
    <location>
        <position position="157"/>
    </location>
    <ligand>
        <name>substrate</name>
    </ligand>
</feature>
<keyword evidence="8 11" id="KW-0414">Isoprene biosynthesis</keyword>
<feature type="binding site" evidence="11">
    <location>
        <position position="158"/>
    </location>
    <ligand>
        <name>Mg(2+)</name>
        <dbReference type="ChEBI" id="CHEBI:18420"/>
    </ligand>
</feature>
<keyword evidence="7 11" id="KW-0521">NADP</keyword>
<dbReference type="GO" id="GO:0004452">
    <property type="term" value="F:isopentenyl-diphosphate delta-isomerase activity"/>
    <property type="evidence" value="ECO:0007669"/>
    <property type="project" value="UniProtKB-UniRule"/>
</dbReference>
<feature type="binding site" evidence="11">
    <location>
        <position position="123"/>
    </location>
    <ligand>
        <name>FMN</name>
        <dbReference type="ChEBI" id="CHEBI:58210"/>
    </ligand>
</feature>
<feature type="binding site" evidence="11">
    <location>
        <begin position="64"/>
        <end position="66"/>
    </location>
    <ligand>
        <name>FMN</name>
        <dbReference type="ChEBI" id="CHEBI:58210"/>
    </ligand>
</feature>
<evidence type="ECO:0000256" key="4">
    <source>
        <dbReference type="ARBA" id="ARBA00022643"/>
    </source>
</evidence>
<evidence type="ECO:0000256" key="1">
    <source>
        <dbReference type="ARBA" id="ARBA00001917"/>
    </source>
</evidence>
<feature type="binding site" evidence="11">
    <location>
        <begin position="271"/>
        <end position="273"/>
    </location>
    <ligand>
        <name>FMN</name>
        <dbReference type="ChEBI" id="CHEBI:58210"/>
    </ligand>
</feature>
<feature type="binding site" evidence="11">
    <location>
        <begin position="94"/>
        <end position="96"/>
    </location>
    <ligand>
        <name>substrate</name>
    </ligand>
</feature>
<gene>
    <name evidence="11" type="primary">fni</name>
    <name evidence="13" type="ORF">ENM31_00875</name>
</gene>
<keyword evidence="5 11" id="KW-0479">Metal-binding</keyword>
<dbReference type="CDD" id="cd02811">
    <property type="entry name" value="IDI-2_FMN"/>
    <property type="match status" value="1"/>
</dbReference>
<dbReference type="InterPro" id="IPR011179">
    <property type="entry name" value="IPdP_isomerase"/>
</dbReference>
<dbReference type="PIRSF" id="PIRSF003314">
    <property type="entry name" value="IPP_isomerase"/>
    <property type="match status" value="1"/>
</dbReference>
<keyword evidence="6 11" id="KW-0460">Magnesium</keyword>
<feature type="binding site" evidence="11">
    <location>
        <begin position="292"/>
        <end position="293"/>
    </location>
    <ligand>
        <name>FMN</name>
        <dbReference type="ChEBI" id="CHEBI:58210"/>
    </ligand>
</feature>
<dbReference type="GO" id="GO:0000287">
    <property type="term" value="F:magnesium ion binding"/>
    <property type="evidence" value="ECO:0007669"/>
    <property type="project" value="UniProtKB-UniRule"/>
</dbReference>
<evidence type="ECO:0000256" key="11">
    <source>
        <dbReference type="HAMAP-Rule" id="MF_00354"/>
    </source>
</evidence>
<comment type="cofactor">
    <cofactor evidence="1 11">
        <name>FMN</name>
        <dbReference type="ChEBI" id="CHEBI:58210"/>
    </cofactor>
</comment>
<feature type="binding site" evidence="11">
    <location>
        <begin position="6"/>
        <end position="7"/>
    </location>
    <ligand>
        <name>substrate</name>
    </ligand>
</feature>
<dbReference type="InterPro" id="IPR000262">
    <property type="entry name" value="FMN-dep_DH"/>
</dbReference>
<comment type="subcellular location">
    <subcellularLocation>
        <location evidence="11">Cytoplasm</location>
    </subcellularLocation>
</comment>
<dbReference type="AlphaFoldDB" id="A0A7J3VT99"/>
<comment type="cofactor">
    <cofactor evidence="11">
        <name>Mg(2+)</name>
        <dbReference type="ChEBI" id="CHEBI:18420"/>
    </cofactor>
</comment>
<evidence type="ECO:0000256" key="8">
    <source>
        <dbReference type="ARBA" id="ARBA00023229"/>
    </source>
</evidence>
<keyword evidence="9 11" id="KW-0413">Isomerase</keyword>
<comment type="function">
    <text evidence="11">Involved in the biosynthesis of isoprenoids. Catalyzes the 1,3-allylic rearrangement of the homoallylic substrate isopentenyl (IPP) to its allylic isomer, dimethylallyl diphosphate (DMAPP).</text>
</comment>
<dbReference type="GO" id="GO:0008299">
    <property type="term" value="P:isoprenoid biosynthetic process"/>
    <property type="evidence" value="ECO:0007669"/>
    <property type="project" value="UniProtKB-UniRule"/>
</dbReference>
<dbReference type="EMBL" id="DRXH01000034">
    <property type="protein sequence ID" value="HHM43836.1"/>
    <property type="molecule type" value="Genomic_DNA"/>
</dbReference>
<comment type="subunit">
    <text evidence="10 11">Homooctamer. Dimer of tetramers.</text>
</comment>
<comment type="cofactor">
    <cofactor evidence="11">
        <name>NADPH</name>
        <dbReference type="ChEBI" id="CHEBI:57783"/>
    </cofactor>
</comment>
<feature type="binding site" evidence="11">
    <location>
        <position position="94"/>
    </location>
    <ligand>
        <name>FMN</name>
        <dbReference type="ChEBI" id="CHEBI:58210"/>
    </ligand>
</feature>
<name>A0A7J3VT99_CALS0</name>
<reference evidence="13" key="1">
    <citation type="journal article" date="2020" name="mSystems">
        <title>Genome- and Community-Level Interaction Insights into Carbon Utilization and Element Cycling Functions of Hydrothermarchaeota in Hydrothermal Sediment.</title>
        <authorList>
            <person name="Zhou Z."/>
            <person name="Liu Y."/>
            <person name="Xu W."/>
            <person name="Pan J."/>
            <person name="Luo Z.H."/>
            <person name="Li M."/>
        </authorList>
    </citation>
    <scope>NUCLEOTIDE SEQUENCE [LARGE SCALE GENOMIC DNA]</scope>
    <source>
        <strain evidence="13">SpSt-1074</strain>
    </source>
</reference>
<dbReference type="GO" id="GO:0010181">
    <property type="term" value="F:FMN binding"/>
    <property type="evidence" value="ECO:0007669"/>
    <property type="project" value="UniProtKB-UniRule"/>
</dbReference>
<evidence type="ECO:0000313" key="13">
    <source>
        <dbReference type="EMBL" id="HHM43836.1"/>
    </source>
</evidence>
<dbReference type="NCBIfam" id="TIGR02151">
    <property type="entry name" value="IPP_isom_2"/>
    <property type="match status" value="1"/>
</dbReference>
<dbReference type="GO" id="GO:0070402">
    <property type="term" value="F:NADPH binding"/>
    <property type="evidence" value="ECO:0007669"/>
    <property type="project" value="UniProtKB-UniRule"/>
</dbReference>
<dbReference type="GO" id="GO:0005737">
    <property type="term" value="C:cytoplasm"/>
    <property type="evidence" value="ECO:0007669"/>
    <property type="project" value="UniProtKB-SubCell"/>
</dbReference>
<feature type="domain" description="FMN-dependent dehydrogenase" evidence="12">
    <location>
        <begin position="172"/>
        <end position="332"/>
    </location>
</feature>
<comment type="catalytic activity">
    <reaction evidence="11">
        <text>isopentenyl diphosphate = dimethylallyl diphosphate</text>
        <dbReference type="Rhea" id="RHEA:23284"/>
        <dbReference type="ChEBI" id="CHEBI:57623"/>
        <dbReference type="ChEBI" id="CHEBI:128769"/>
        <dbReference type="EC" id="5.3.3.2"/>
    </reaction>
</comment>
<proteinExistence type="inferred from homology"/>